<dbReference type="Pfam" id="PF02187">
    <property type="entry name" value="GAS2"/>
    <property type="match status" value="1"/>
</dbReference>
<dbReference type="GO" id="GO:0051015">
    <property type="term" value="F:actin filament binding"/>
    <property type="evidence" value="ECO:0007669"/>
    <property type="project" value="TreeGrafter"/>
</dbReference>
<dbReference type="AlphaFoldDB" id="A0A7R9JS17"/>
<comment type="subcellular location">
    <subcellularLocation>
        <location evidence="1">Cytoplasm</location>
        <location evidence="1">Cytoskeleton</location>
    </subcellularLocation>
</comment>
<feature type="compositionally biased region" description="Polar residues" evidence="4">
    <location>
        <begin position="395"/>
        <end position="417"/>
    </location>
</feature>
<dbReference type="GO" id="GO:0035371">
    <property type="term" value="C:microtubule plus-end"/>
    <property type="evidence" value="ECO:0007669"/>
    <property type="project" value="TreeGrafter"/>
</dbReference>
<dbReference type="Gene3D" id="3.30.920.20">
    <property type="entry name" value="Gas2-like domain"/>
    <property type="match status" value="1"/>
</dbReference>
<sequence length="539" mass="58336">MLRRSRPENPTFWAVGGKVDSTTKDFPLVSLIVHSSSQAAVLWLSLFQVRDLVERCKCPVQFPMIRVSEGKYRIGDTKVLIFVRILRKHVMVRVGGGWDTLSHYLDKHDPCRCKTAHRSPINAKLVLKSGGANMDLGSAHVYYERSPPRTRRSSASSVGSIGGGGGGNVNMASLIPAPSQAGGGGRRNRSRSRSPTHAPALRPPSFRSSTHCLVQEPSATPTDTPLNDSSSEVSDEGYRSLGPLVMTPQSSTHILDVNTPLNTNANNLGIPKHERVHWESSNLDCKATDASRKAYYASLLQIEHHSAVLLHPPSECSSNKFPSDEISMTNTVENERPTINSLSTVGSTICINHLDNVSLKQSKSRSSSIDSSESRRLPRTHITVPTQDRSRRTSHSPARSTASTKSQGRPNSGGETTIISSISPKKMAADKNLSPKHNYGESSSASSSLSKATGKQPSGLNNNNTWNGRPGKSKELGRLNLEELNPDLHRGRVGNYLGKTNSSSPDRDSNLGLPILGSLAQQETSGLANYATEASFHSC</sequence>
<dbReference type="EMBL" id="OE839716">
    <property type="protein sequence ID" value="CAD7588347.1"/>
    <property type="molecule type" value="Genomic_DNA"/>
</dbReference>
<keyword evidence="3" id="KW-0206">Cytoskeleton</keyword>
<evidence type="ECO:0000313" key="6">
    <source>
        <dbReference type="EMBL" id="CAD7588347.1"/>
    </source>
</evidence>
<dbReference type="PANTHER" id="PTHR46756">
    <property type="entry name" value="TRANSGELIN"/>
    <property type="match status" value="1"/>
</dbReference>
<dbReference type="GO" id="GO:0008093">
    <property type="term" value="F:cytoskeletal anchor activity"/>
    <property type="evidence" value="ECO:0007669"/>
    <property type="project" value="TreeGrafter"/>
</dbReference>
<dbReference type="SMART" id="SM00243">
    <property type="entry name" value="GAS2"/>
    <property type="match status" value="1"/>
</dbReference>
<accession>A0A7R9JS17</accession>
<evidence type="ECO:0000256" key="3">
    <source>
        <dbReference type="ARBA" id="ARBA00023212"/>
    </source>
</evidence>
<dbReference type="PANTHER" id="PTHR46756:SF18">
    <property type="entry name" value="GAS2-LIKE PROTEIN PICKLED EGGS"/>
    <property type="match status" value="1"/>
</dbReference>
<dbReference type="GO" id="GO:0051764">
    <property type="term" value="P:actin crosslink formation"/>
    <property type="evidence" value="ECO:0007669"/>
    <property type="project" value="TreeGrafter"/>
</dbReference>
<dbReference type="InterPro" id="IPR036534">
    <property type="entry name" value="GAR_dom_sf"/>
</dbReference>
<dbReference type="GO" id="GO:0005737">
    <property type="term" value="C:cytoplasm"/>
    <property type="evidence" value="ECO:0007669"/>
    <property type="project" value="TreeGrafter"/>
</dbReference>
<feature type="domain" description="GAR" evidence="5">
    <location>
        <begin position="23"/>
        <end position="112"/>
    </location>
</feature>
<dbReference type="PROSITE" id="PS51460">
    <property type="entry name" value="GAR"/>
    <property type="match status" value="1"/>
</dbReference>
<reference evidence="6" key="1">
    <citation type="submission" date="2020-11" db="EMBL/GenBank/DDBJ databases">
        <authorList>
            <person name="Tran Van P."/>
        </authorList>
    </citation>
    <scope>NUCLEOTIDE SEQUENCE</scope>
</reference>
<evidence type="ECO:0000259" key="5">
    <source>
        <dbReference type="PROSITE" id="PS51460"/>
    </source>
</evidence>
<keyword evidence="2" id="KW-0963">Cytoplasm</keyword>
<name>A0A7R9JS17_TIMGE</name>
<feature type="region of interest" description="Disordered" evidence="4">
    <location>
        <begin position="360"/>
        <end position="474"/>
    </location>
</feature>
<feature type="compositionally biased region" description="Polar residues" evidence="4">
    <location>
        <begin position="206"/>
        <end position="232"/>
    </location>
</feature>
<dbReference type="GO" id="GO:0005884">
    <property type="term" value="C:actin filament"/>
    <property type="evidence" value="ECO:0007669"/>
    <property type="project" value="TreeGrafter"/>
</dbReference>
<feature type="region of interest" description="Disordered" evidence="4">
    <location>
        <begin position="489"/>
        <end position="513"/>
    </location>
</feature>
<evidence type="ECO:0000256" key="1">
    <source>
        <dbReference type="ARBA" id="ARBA00004245"/>
    </source>
</evidence>
<evidence type="ECO:0000256" key="4">
    <source>
        <dbReference type="SAM" id="MobiDB-lite"/>
    </source>
</evidence>
<dbReference type="InterPro" id="IPR003108">
    <property type="entry name" value="GAR_dom"/>
</dbReference>
<dbReference type="GO" id="GO:0001578">
    <property type="term" value="P:microtubule bundle formation"/>
    <property type="evidence" value="ECO:0007669"/>
    <property type="project" value="TreeGrafter"/>
</dbReference>
<gene>
    <name evidence="6" type="ORF">TGEB3V08_LOCUS2420</name>
</gene>
<feature type="region of interest" description="Disordered" evidence="4">
    <location>
        <begin position="143"/>
        <end position="245"/>
    </location>
</feature>
<proteinExistence type="predicted"/>
<dbReference type="SUPFAM" id="SSF143575">
    <property type="entry name" value="GAS2 domain-like"/>
    <property type="match status" value="1"/>
</dbReference>
<organism evidence="6">
    <name type="scientific">Timema genevievae</name>
    <name type="common">Walking stick</name>
    <dbReference type="NCBI Taxonomy" id="629358"/>
    <lineage>
        <taxon>Eukaryota</taxon>
        <taxon>Metazoa</taxon>
        <taxon>Ecdysozoa</taxon>
        <taxon>Arthropoda</taxon>
        <taxon>Hexapoda</taxon>
        <taxon>Insecta</taxon>
        <taxon>Pterygota</taxon>
        <taxon>Neoptera</taxon>
        <taxon>Polyneoptera</taxon>
        <taxon>Phasmatodea</taxon>
        <taxon>Timematodea</taxon>
        <taxon>Timematoidea</taxon>
        <taxon>Timematidae</taxon>
        <taxon>Timema</taxon>
    </lineage>
</organism>
<feature type="compositionally biased region" description="Polar residues" evidence="4">
    <location>
        <begin position="451"/>
        <end position="467"/>
    </location>
</feature>
<dbReference type="GO" id="GO:0008017">
    <property type="term" value="F:microtubule binding"/>
    <property type="evidence" value="ECO:0007669"/>
    <property type="project" value="InterPro"/>
</dbReference>
<dbReference type="GO" id="GO:0001725">
    <property type="term" value="C:stress fiber"/>
    <property type="evidence" value="ECO:0007669"/>
    <property type="project" value="TreeGrafter"/>
</dbReference>
<evidence type="ECO:0000256" key="2">
    <source>
        <dbReference type="ARBA" id="ARBA00022490"/>
    </source>
</evidence>
<dbReference type="GO" id="GO:0031110">
    <property type="term" value="P:regulation of microtubule polymerization or depolymerization"/>
    <property type="evidence" value="ECO:0007669"/>
    <property type="project" value="TreeGrafter"/>
</dbReference>
<dbReference type="GO" id="GO:1904825">
    <property type="term" value="P:protein localization to microtubule plus-end"/>
    <property type="evidence" value="ECO:0007669"/>
    <property type="project" value="TreeGrafter"/>
</dbReference>
<protein>
    <recommendedName>
        <fullName evidence="5">GAR domain-containing protein</fullName>
    </recommendedName>
</protein>